<dbReference type="GeneID" id="89941477"/>
<gene>
    <name evidence="2" type="ORF">N656DRAFT_794895</name>
</gene>
<comment type="caution">
    <text evidence="2">The sequence shown here is derived from an EMBL/GenBank/DDBJ whole genome shotgun (WGS) entry which is preliminary data.</text>
</comment>
<evidence type="ECO:0000313" key="3">
    <source>
        <dbReference type="Proteomes" id="UP001302812"/>
    </source>
</evidence>
<sequence length="317" mass="35495">MGRLPPADKLPLAVRKNVRDEWENNKADLERQLSEVLGTPWTIDINPNSIWPYHGDGYAKDSLGSCIKSYIEGAIFQLKYVGGKLSLADFNNELNAICHAHVLTLDLEDSDPPRFSYGGCDVTDDGKLRILFVEGYLGTNMDYCLQDSVLIPALNAAPPGPTADKSNPLSFLARINIRLEYDAKIDDVRRTIATLLGKPEEQVTLNPNFADTFAKLRAAGSNAPSDWEKNFGESMYRYFDALAFQMKYIKVGEDDMVREGLLEAVSTNEYAFRIVDKLRYESYCEVVVEDGVLYLQSTASTWGINTDYVASKLMDQL</sequence>
<evidence type="ECO:0000313" key="2">
    <source>
        <dbReference type="EMBL" id="KAK4116611.1"/>
    </source>
</evidence>
<feature type="coiled-coil region" evidence="1">
    <location>
        <begin position="12"/>
        <end position="39"/>
    </location>
</feature>
<dbReference type="RefSeq" id="XP_064674181.1">
    <property type="nucleotide sequence ID" value="XM_064817352.1"/>
</dbReference>
<dbReference type="AlphaFoldDB" id="A0AAN6TM59"/>
<keyword evidence="1" id="KW-0175">Coiled coil</keyword>
<reference evidence="2" key="1">
    <citation type="journal article" date="2023" name="Mol. Phylogenet. Evol.">
        <title>Genome-scale phylogeny and comparative genomics of the fungal order Sordariales.</title>
        <authorList>
            <person name="Hensen N."/>
            <person name="Bonometti L."/>
            <person name="Westerberg I."/>
            <person name="Brannstrom I.O."/>
            <person name="Guillou S."/>
            <person name="Cros-Aarteil S."/>
            <person name="Calhoun S."/>
            <person name="Haridas S."/>
            <person name="Kuo A."/>
            <person name="Mondo S."/>
            <person name="Pangilinan J."/>
            <person name="Riley R."/>
            <person name="LaButti K."/>
            <person name="Andreopoulos B."/>
            <person name="Lipzen A."/>
            <person name="Chen C."/>
            <person name="Yan M."/>
            <person name="Daum C."/>
            <person name="Ng V."/>
            <person name="Clum A."/>
            <person name="Steindorff A."/>
            <person name="Ohm R.A."/>
            <person name="Martin F."/>
            <person name="Silar P."/>
            <person name="Natvig D.O."/>
            <person name="Lalanne C."/>
            <person name="Gautier V."/>
            <person name="Ament-Velasquez S.L."/>
            <person name="Kruys A."/>
            <person name="Hutchinson M.I."/>
            <person name="Powell A.J."/>
            <person name="Barry K."/>
            <person name="Miller A.N."/>
            <person name="Grigoriev I.V."/>
            <person name="Debuchy R."/>
            <person name="Gladieux P."/>
            <person name="Hiltunen Thoren M."/>
            <person name="Johannesson H."/>
        </authorList>
    </citation>
    <scope>NUCLEOTIDE SEQUENCE</scope>
    <source>
        <strain evidence="2">CBS 508.74</strain>
    </source>
</reference>
<dbReference type="Proteomes" id="UP001302812">
    <property type="component" value="Unassembled WGS sequence"/>
</dbReference>
<dbReference type="EMBL" id="MU853333">
    <property type="protein sequence ID" value="KAK4116611.1"/>
    <property type="molecule type" value="Genomic_DNA"/>
</dbReference>
<accession>A0AAN6TM59</accession>
<protein>
    <submittedName>
        <fullName evidence="2">Uncharacterized protein</fullName>
    </submittedName>
</protein>
<reference evidence="2" key="2">
    <citation type="submission" date="2023-05" db="EMBL/GenBank/DDBJ databases">
        <authorList>
            <consortium name="Lawrence Berkeley National Laboratory"/>
            <person name="Steindorff A."/>
            <person name="Hensen N."/>
            <person name="Bonometti L."/>
            <person name="Westerberg I."/>
            <person name="Brannstrom I.O."/>
            <person name="Guillou S."/>
            <person name="Cros-Aarteil S."/>
            <person name="Calhoun S."/>
            <person name="Haridas S."/>
            <person name="Kuo A."/>
            <person name="Mondo S."/>
            <person name="Pangilinan J."/>
            <person name="Riley R."/>
            <person name="Labutti K."/>
            <person name="Andreopoulos B."/>
            <person name="Lipzen A."/>
            <person name="Chen C."/>
            <person name="Yanf M."/>
            <person name="Daum C."/>
            <person name="Ng V."/>
            <person name="Clum A."/>
            <person name="Ohm R."/>
            <person name="Martin F."/>
            <person name="Silar P."/>
            <person name="Natvig D."/>
            <person name="Lalanne C."/>
            <person name="Gautier V."/>
            <person name="Ament-Velasquez S.L."/>
            <person name="Kruys A."/>
            <person name="Hutchinson M.I."/>
            <person name="Powell A.J."/>
            <person name="Barry K."/>
            <person name="Miller A.N."/>
            <person name="Grigoriev I.V."/>
            <person name="Debuchy R."/>
            <person name="Gladieux P."/>
            <person name="Thoren M.H."/>
            <person name="Johannesson H."/>
        </authorList>
    </citation>
    <scope>NUCLEOTIDE SEQUENCE</scope>
    <source>
        <strain evidence="2">CBS 508.74</strain>
    </source>
</reference>
<organism evidence="2 3">
    <name type="scientific">Canariomyces notabilis</name>
    <dbReference type="NCBI Taxonomy" id="2074819"/>
    <lineage>
        <taxon>Eukaryota</taxon>
        <taxon>Fungi</taxon>
        <taxon>Dikarya</taxon>
        <taxon>Ascomycota</taxon>
        <taxon>Pezizomycotina</taxon>
        <taxon>Sordariomycetes</taxon>
        <taxon>Sordariomycetidae</taxon>
        <taxon>Sordariales</taxon>
        <taxon>Chaetomiaceae</taxon>
        <taxon>Canariomyces</taxon>
    </lineage>
</organism>
<keyword evidence="3" id="KW-1185">Reference proteome</keyword>
<evidence type="ECO:0000256" key="1">
    <source>
        <dbReference type="SAM" id="Coils"/>
    </source>
</evidence>
<proteinExistence type="predicted"/>
<name>A0AAN6TM59_9PEZI</name>